<dbReference type="EMBL" id="SMCQ01000001">
    <property type="protein sequence ID" value="TCW03004.1"/>
    <property type="molecule type" value="Genomic_DNA"/>
</dbReference>
<organism evidence="4 5">
    <name type="scientific">Longibaculum muris</name>
    <dbReference type="NCBI Taxonomy" id="1796628"/>
    <lineage>
        <taxon>Bacteria</taxon>
        <taxon>Bacillati</taxon>
        <taxon>Bacillota</taxon>
        <taxon>Erysipelotrichia</taxon>
        <taxon>Erysipelotrichales</taxon>
        <taxon>Coprobacillaceae</taxon>
        <taxon>Longibaculum</taxon>
    </lineage>
</organism>
<evidence type="ECO:0000313" key="5">
    <source>
        <dbReference type="Proteomes" id="UP000295515"/>
    </source>
</evidence>
<comment type="caution">
    <text evidence="4">The sequence shown here is derived from an EMBL/GenBank/DDBJ whole genome shotgun (WGS) entry which is preliminary data.</text>
</comment>
<dbReference type="InterPro" id="IPR051799">
    <property type="entry name" value="NADH_flavin_oxidoreductase"/>
</dbReference>
<evidence type="ECO:0000259" key="3">
    <source>
        <dbReference type="Pfam" id="PF00724"/>
    </source>
</evidence>
<dbReference type="AlphaFoldDB" id="A0A4R3Z8G3"/>
<dbReference type="CDD" id="cd02803">
    <property type="entry name" value="OYE_like_FMN_family"/>
    <property type="match status" value="1"/>
</dbReference>
<dbReference type="RefSeq" id="WP_066451259.1">
    <property type="nucleotide sequence ID" value="NZ_JANKBF010000002.1"/>
</dbReference>
<gene>
    <name evidence="4" type="ORF">EDD60_101310</name>
</gene>
<dbReference type="GO" id="GO:0016491">
    <property type="term" value="F:oxidoreductase activity"/>
    <property type="evidence" value="ECO:0007669"/>
    <property type="project" value="UniProtKB-KW"/>
</dbReference>
<dbReference type="GO" id="GO:0010181">
    <property type="term" value="F:FMN binding"/>
    <property type="evidence" value="ECO:0007669"/>
    <property type="project" value="InterPro"/>
</dbReference>
<dbReference type="Proteomes" id="UP000295515">
    <property type="component" value="Unassembled WGS sequence"/>
</dbReference>
<reference evidence="4 5" key="1">
    <citation type="submission" date="2019-03" db="EMBL/GenBank/DDBJ databases">
        <title>Genomic Encyclopedia of Type Strains, Phase IV (KMG-IV): sequencing the most valuable type-strain genomes for metagenomic binning, comparative biology and taxonomic classification.</title>
        <authorList>
            <person name="Goeker M."/>
        </authorList>
    </citation>
    <scope>NUCLEOTIDE SEQUENCE [LARGE SCALE GENOMIC DNA]</scope>
    <source>
        <strain evidence="4 5">DSM 29487</strain>
    </source>
</reference>
<dbReference type="InterPro" id="IPR001155">
    <property type="entry name" value="OxRdtase_FMN_N"/>
</dbReference>
<protein>
    <submittedName>
        <fullName evidence="4">2,4-dienoyl-CoA reductase-like NADH-dependent reductase (Old Yellow Enzyme family)</fullName>
    </submittedName>
</protein>
<keyword evidence="5" id="KW-1185">Reference proteome</keyword>
<keyword evidence="2" id="KW-0560">Oxidoreductase</keyword>
<name>A0A4R3Z8G3_9FIRM</name>
<dbReference type="PANTHER" id="PTHR43656">
    <property type="entry name" value="BINDING OXIDOREDUCTASE, PUTATIVE (AFU_ORTHOLOGUE AFUA_2G08260)-RELATED"/>
    <property type="match status" value="1"/>
</dbReference>
<evidence type="ECO:0000256" key="1">
    <source>
        <dbReference type="ARBA" id="ARBA00022630"/>
    </source>
</evidence>
<dbReference type="PANTHER" id="PTHR43656:SF2">
    <property type="entry name" value="BINDING OXIDOREDUCTASE, PUTATIVE (AFU_ORTHOLOGUE AFUA_2G08260)-RELATED"/>
    <property type="match status" value="1"/>
</dbReference>
<accession>A0A4R3Z8G3</accession>
<feature type="domain" description="NADH:flavin oxidoreductase/NADH oxidase N-terminal" evidence="3">
    <location>
        <begin position="2"/>
        <end position="324"/>
    </location>
</feature>
<sequence>MELFKETYIGNMKVKNHFIRSATFEGKATEDGRPTEKIKDLYESFAKADVGTIITSYSYISDYEQPNKNQLGIYKDELIEDYQKITETVHRYGSKIIMQIVHGSSNSQGYKDTAKVLGPSAIEHPTSKITPKEMTQEDINNVIKLFVEAGKRVKASGFDGVQIHCAHGYLLAQFISPLFNHRTDNYGGSVENRIRLVLEIYHAMRKELGDFPIWIKINSSDEEDNGLTNDDFIEMAKLLSYQGIDAIEISGNKWNFHKLNERAYYKDVAMKLADMIDTPIILTGGLREMKDILSIYRNSHVQFFGFARPFVKDVHFIQLLNEQIGQYE</sequence>
<evidence type="ECO:0000313" key="4">
    <source>
        <dbReference type="EMBL" id="TCW03004.1"/>
    </source>
</evidence>
<dbReference type="SUPFAM" id="SSF51395">
    <property type="entry name" value="FMN-linked oxidoreductases"/>
    <property type="match status" value="1"/>
</dbReference>
<dbReference type="InterPro" id="IPR013785">
    <property type="entry name" value="Aldolase_TIM"/>
</dbReference>
<dbReference type="GeneID" id="98914132"/>
<proteinExistence type="predicted"/>
<keyword evidence="1" id="KW-0285">Flavoprotein</keyword>
<dbReference type="Pfam" id="PF00724">
    <property type="entry name" value="Oxidored_FMN"/>
    <property type="match status" value="1"/>
</dbReference>
<dbReference type="Gene3D" id="3.20.20.70">
    <property type="entry name" value="Aldolase class I"/>
    <property type="match status" value="1"/>
</dbReference>
<evidence type="ECO:0000256" key="2">
    <source>
        <dbReference type="ARBA" id="ARBA00023002"/>
    </source>
</evidence>